<dbReference type="SUPFAM" id="SSF53335">
    <property type="entry name" value="S-adenosyl-L-methionine-dependent methyltransferases"/>
    <property type="match status" value="1"/>
</dbReference>
<keyword evidence="3" id="KW-0949">S-adenosyl-L-methionine</keyword>
<keyword evidence="1 5" id="KW-0489">Methyltransferase</keyword>
<dbReference type="Proteomes" id="UP000228568">
    <property type="component" value="Unassembled WGS sequence"/>
</dbReference>
<sequence length="290" mass="32867">MPTLSILTTIKEKDYELLDSGGGEKLERYGDVVLSRPDPQALWQKHLPKKDWDTADGYFVHDSERADWTYRSHVPARWEIGFGDLNFFIKPSAFKHIGLFPEQKPNWDWMRDIIKHTKKDVSVLNLFGYTGGATLACAQAGASVVHIDGSKSAISWGKDNAGISGVSDKPIRWILEDAMKFVDREIRRENTYDGIILDPPAFGHGPNRELWKIEDHLPILLSKCKQIMQEKPLFFLINGYASGYSAIAYENNIRALFGDTGTYESGELTIQESGKYGRLLPCGIFSRWHN</sequence>
<dbReference type="AlphaFoldDB" id="A0A2M7V7S5"/>
<evidence type="ECO:0000256" key="1">
    <source>
        <dbReference type="ARBA" id="ARBA00022603"/>
    </source>
</evidence>
<reference evidence="6" key="1">
    <citation type="submission" date="2017-09" db="EMBL/GenBank/DDBJ databases">
        <title>Depth-based differentiation of microbial function through sediment-hosted aquifers and enrichment of novel symbionts in the deep terrestrial subsurface.</title>
        <authorList>
            <person name="Probst A.J."/>
            <person name="Ladd B."/>
            <person name="Jarett J.K."/>
            <person name="Geller-Mcgrath D.E."/>
            <person name="Sieber C.M.K."/>
            <person name="Emerson J.B."/>
            <person name="Anantharaman K."/>
            <person name="Thomas B.C."/>
            <person name="Malmstrom R."/>
            <person name="Stieglmeier M."/>
            <person name="Klingl A."/>
            <person name="Woyke T."/>
            <person name="Ryan C.M."/>
            <person name="Banfield J.F."/>
        </authorList>
    </citation>
    <scope>NUCLEOTIDE SEQUENCE [LARGE SCALE GENOMIC DNA]</scope>
</reference>
<dbReference type="InterPro" id="IPR013780">
    <property type="entry name" value="Glyco_hydro_b"/>
</dbReference>
<dbReference type="Gene3D" id="3.40.50.150">
    <property type="entry name" value="Vaccinia Virus protein VP39"/>
    <property type="match status" value="1"/>
</dbReference>
<organism evidence="5 6">
    <name type="scientific">Candidatus Magasanikbacteria bacterium CG_4_10_14_0_2_um_filter_37_12</name>
    <dbReference type="NCBI Taxonomy" id="1974637"/>
    <lineage>
        <taxon>Bacteria</taxon>
        <taxon>Candidatus Magasanikiibacteriota</taxon>
    </lineage>
</organism>
<evidence type="ECO:0000313" key="5">
    <source>
        <dbReference type="EMBL" id="PIZ94792.1"/>
    </source>
</evidence>
<gene>
    <name evidence="5" type="ORF">COX81_02670</name>
</gene>
<name>A0A2M7V7S5_9BACT</name>
<dbReference type="CDD" id="cd02440">
    <property type="entry name" value="AdoMet_MTases"/>
    <property type="match status" value="1"/>
</dbReference>
<dbReference type="GO" id="GO:0032259">
    <property type="term" value="P:methylation"/>
    <property type="evidence" value="ECO:0007669"/>
    <property type="project" value="UniProtKB-KW"/>
</dbReference>
<dbReference type="GO" id="GO:0008168">
    <property type="term" value="F:methyltransferase activity"/>
    <property type="evidence" value="ECO:0007669"/>
    <property type="project" value="UniProtKB-KW"/>
</dbReference>
<dbReference type="Pfam" id="PF10672">
    <property type="entry name" value="Methyltrans_SAM"/>
    <property type="match status" value="1"/>
</dbReference>
<protein>
    <submittedName>
        <fullName evidence="5">SAM-dependent methyltransferase</fullName>
    </submittedName>
</protein>
<evidence type="ECO:0000259" key="4">
    <source>
        <dbReference type="Pfam" id="PF10672"/>
    </source>
</evidence>
<dbReference type="PANTHER" id="PTHR43042:SF2">
    <property type="entry name" value="SAM-DEPENDENT METHYLTRANSFERASE"/>
    <property type="match status" value="1"/>
</dbReference>
<dbReference type="Gene3D" id="2.60.40.1180">
    <property type="entry name" value="Golgi alpha-mannosidase II"/>
    <property type="match status" value="1"/>
</dbReference>
<keyword evidence="2 5" id="KW-0808">Transferase</keyword>
<proteinExistence type="predicted"/>
<evidence type="ECO:0000313" key="6">
    <source>
        <dbReference type="Proteomes" id="UP000228568"/>
    </source>
</evidence>
<dbReference type="InterPro" id="IPR029063">
    <property type="entry name" value="SAM-dependent_MTases_sf"/>
</dbReference>
<dbReference type="EMBL" id="PFPK01000030">
    <property type="protein sequence ID" value="PIZ94792.1"/>
    <property type="molecule type" value="Genomic_DNA"/>
</dbReference>
<evidence type="ECO:0000256" key="3">
    <source>
        <dbReference type="ARBA" id="ARBA00022691"/>
    </source>
</evidence>
<accession>A0A2M7V7S5</accession>
<comment type="caution">
    <text evidence="5">The sequence shown here is derived from an EMBL/GenBank/DDBJ whole genome shotgun (WGS) entry which is preliminary data.</text>
</comment>
<dbReference type="PANTHER" id="PTHR43042">
    <property type="entry name" value="SAM-DEPENDENT METHYLTRANSFERASE"/>
    <property type="match status" value="1"/>
</dbReference>
<dbReference type="InterPro" id="IPR019614">
    <property type="entry name" value="SAM-dep_methyl-trfase"/>
</dbReference>
<feature type="domain" description="S-adenosylmethionine-dependent methyltransferase" evidence="4">
    <location>
        <begin position="77"/>
        <end position="206"/>
    </location>
</feature>
<evidence type="ECO:0000256" key="2">
    <source>
        <dbReference type="ARBA" id="ARBA00022679"/>
    </source>
</evidence>